<evidence type="ECO:0000256" key="3">
    <source>
        <dbReference type="ARBA" id="ARBA00022741"/>
    </source>
</evidence>
<feature type="transmembrane region" description="Helical" evidence="7">
    <location>
        <begin position="289"/>
        <end position="309"/>
    </location>
</feature>
<feature type="domain" description="ABC transporter" evidence="8">
    <location>
        <begin position="469"/>
        <end position="699"/>
    </location>
</feature>
<name>A0AAV5WG40_9BILA</name>
<dbReference type="Proteomes" id="UP001432322">
    <property type="component" value="Unassembled WGS sequence"/>
</dbReference>
<keyword evidence="3" id="KW-0547">Nucleotide-binding</keyword>
<dbReference type="GO" id="GO:0005319">
    <property type="term" value="F:lipid transporter activity"/>
    <property type="evidence" value="ECO:0007669"/>
    <property type="project" value="TreeGrafter"/>
</dbReference>
<evidence type="ECO:0000313" key="9">
    <source>
        <dbReference type="EMBL" id="GMT29323.1"/>
    </source>
</evidence>
<evidence type="ECO:0000256" key="6">
    <source>
        <dbReference type="ARBA" id="ARBA00023136"/>
    </source>
</evidence>
<dbReference type="Gene3D" id="3.40.50.300">
    <property type="entry name" value="P-loop containing nucleotide triphosphate hydrolases"/>
    <property type="match status" value="1"/>
</dbReference>
<dbReference type="PROSITE" id="PS50893">
    <property type="entry name" value="ABC_TRANSPORTER_2"/>
    <property type="match status" value="1"/>
</dbReference>
<accession>A0AAV5WG40</accession>
<comment type="subcellular location">
    <subcellularLocation>
        <location evidence="1">Membrane</location>
        <topology evidence="1">Multi-pass membrane protein</topology>
    </subcellularLocation>
</comment>
<dbReference type="InterPro" id="IPR017871">
    <property type="entry name" value="ABC_transporter-like_CS"/>
</dbReference>
<dbReference type="SUPFAM" id="SSF52540">
    <property type="entry name" value="P-loop containing nucleoside triphosphate hydrolases"/>
    <property type="match status" value="1"/>
</dbReference>
<keyword evidence="6 7" id="KW-0472">Membrane</keyword>
<dbReference type="InterPro" id="IPR003593">
    <property type="entry name" value="AAA+_ATPase"/>
</dbReference>
<feature type="transmembrane region" description="Helical" evidence="7">
    <location>
        <begin position="255"/>
        <end position="277"/>
    </location>
</feature>
<dbReference type="AlphaFoldDB" id="A0AAV5WG40"/>
<dbReference type="Pfam" id="PF00005">
    <property type="entry name" value="ABC_tran"/>
    <property type="match status" value="1"/>
</dbReference>
<dbReference type="InterPro" id="IPR027417">
    <property type="entry name" value="P-loop_NTPase"/>
</dbReference>
<evidence type="ECO:0000313" key="10">
    <source>
        <dbReference type="Proteomes" id="UP001432322"/>
    </source>
</evidence>
<dbReference type="GO" id="GO:0140359">
    <property type="term" value="F:ABC-type transporter activity"/>
    <property type="evidence" value="ECO:0007669"/>
    <property type="project" value="InterPro"/>
</dbReference>
<evidence type="ECO:0000256" key="5">
    <source>
        <dbReference type="ARBA" id="ARBA00022989"/>
    </source>
</evidence>
<evidence type="ECO:0000256" key="4">
    <source>
        <dbReference type="ARBA" id="ARBA00022840"/>
    </source>
</evidence>
<dbReference type="PANTHER" id="PTHR19229:SF250">
    <property type="entry name" value="ABC TRANSPORTER DOMAIN-CONTAINING PROTEIN-RELATED"/>
    <property type="match status" value="1"/>
</dbReference>
<feature type="transmembrane region" description="Helical" evidence="7">
    <location>
        <begin position="209"/>
        <end position="234"/>
    </location>
</feature>
<dbReference type="EMBL" id="BTSY01000005">
    <property type="protein sequence ID" value="GMT29323.1"/>
    <property type="molecule type" value="Genomic_DNA"/>
</dbReference>
<protein>
    <recommendedName>
        <fullName evidence="8">ABC transporter domain-containing protein</fullName>
    </recommendedName>
</protein>
<dbReference type="PROSITE" id="PS00211">
    <property type="entry name" value="ABC_TRANSPORTER_1"/>
    <property type="match status" value="1"/>
</dbReference>
<evidence type="ECO:0000259" key="8">
    <source>
        <dbReference type="PROSITE" id="PS50893"/>
    </source>
</evidence>
<dbReference type="InterPro" id="IPR026082">
    <property type="entry name" value="ABCA"/>
</dbReference>
<keyword evidence="4" id="KW-0067">ATP-binding</keyword>
<feature type="transmembrane region" description="Helical" evidence="7">
    <location>
        <begin position="316"/>
        <end position="338"/>
    </location>
</feature>
<feature type="non-terminal residue" evidence="9">
    <location>
        <position position="1"/>
    </location>
</feature>
<keyword evidence="10" id="KW-1185">Reference proteome</keyword>
<reference evidence="9" key="1">
    <citation type="submission" date="2023-10" db="EMBL/GenBank/DDBJ databases">
        <title>Genome assembly of Pristionchus species.</title>
        <authorList>
            <person name="Yoshida K."/>
            <person name="Sommer R.J."/>
        </authorList>
    </citation>
    <scope>NUCLEOTIDE SEQUENCE</scope>
    <source>
        <strain evidence="9">RS5133</strain>
    </source>
</reference>
<keyword evidence="2 7" id="KW-0812">Transmembrane</keyword>
<dbReference type="GO" id="GO:0016020">
    <property type="term" value="C:membrane"/>
    <property type="evidence" value="ECO:0007669"/>
    <property type="project" value="UniProtKB-SubCell"/>
</dbReference>
<dbReference type="PANTHER" id="PTHR19229">
    <property type="entry name" value="ATP-BINDING CASSETTE TRANSPORTER SUBFAMILY A ABCA"/>
    <property type="match status" value="1"/>
</dbReference>
<dbReference type="Pfam" id="PF12698">
    <property type="entry name" value="ABC2_membrane_3"/>
    <property type="match status" value="1"/>
</dbReference>
<keyword evidence="5 7" id="KW-1133">Transmembrane helix</keyword>
<sequence>LFPQYADIATALQDAINMSDLPKAATNTINYLRSSGLVTNATLDKAEEAVRLLFAPDGMGSMLKELAVNATAALNCVMMDRIVPVANESAMEAAALCLQGRQQFFSGIVLSGIYGNTTTLPSVVTYKIRHQAAMVDSTTSAADAANNIRARDTPFVDMKYTTFGFAYLQEAVEKALREIMTDGESKNVEIGAYSQQEPYPCYTTDAFNVLIYLSMFVLLSWMIPSALLVKNIVYEKEQRLKELMRIMGLGDSIHFLSWALISFALNALSVIAISVLLKWGDIIPDADLSLLLVFLFLFALASIAQSLLLSTFFSNANIATACTAVLVFLCFFPFQLSITSRSTVIVKLSLLFPQTAMGFGMSMIAMGDESGAASWKTIGQLQLEPFAINLSEVMIALAVDTVLFCILAWYISAVHPGVHGVSQPWYFFCQPSYWFPKEDGVDPDNFTGLVQTPQSDRVERDPVDVKMTVAIRGLEKIYANGMKALDGLDLRLYEGQITGLLGHNGAGKTTTMSMLCGLFSPSGGTATVYGRDLRKEMRAVRDTLGVCPQHNVLFDVLTVREQLRFYAALKGVADENLENEVLEVIENTGLEEKADCLSGSLSGGQKRRLCIGIALIGGSRFVILDEPTAGVDVNSRKSIWKLLMKHKKERTILLSTHHMDEADMLSDRIAILSEGKLSALGSSVFLKNRFGRYTTLTCIKRDRKRDYSESIEQICTLYEKLPVTLADETDEELTFNLPINSNSQVLEEFFRLFDERLSLLNLAEYGISAPTLQDIFVSLAPQSDLKLTKVEETGCCGKILGCLGGKMSSVAASEENELVAVVEGGGGSDTPDVCDTATPLKEGPRKSRHARALLTARANYTRRSMLTLFFEMIAPIMLLLLCELYAKYINKIDQRVGKMKTQPPMFLMSSLYGNDSMHYLSLWDQSEDSMGAKMAECLLDFPGLGTRCVPNGPHNETIYPCLSEKEVEDKGTLTISSLLMDRQNDTTYSINETCGSTDEFFWDCTQDNYPMQELLYQHARTSDFLYDLSYRNLSQFRLITQFIGENTNKSYSFTGGLSLGHVNPRAPSIDKVEQRKSGWRLLREAMTKQAGVVGIDLSSLPTPTTQMPSFAAGITMNTFMDKVIGAMETKESVKLWHNNKRWASLPIYTNILS</sequence>
<dbReference type="CDD" id="cd03263">
    <property type="entry name" value="ABC_subfamily_A"/>
    <property type="match status" value="1"/>
</dbReference>
<dbReference type="InterPro" id="IPR003439">
    <property type="entry name" value="ABC_transporter-like_ATP-bd"/>
</dbReference>
<evidence type="ECO:0000256" key="1">
    <source>
        <dbReference type="ARBA" id="ARBA00004141"/>
    </source>
</evidence>
<gene>
    <name evidence="9" type="ORF">PFISCL1PPCAC_20620</name>
</gene>
<evidence type="ECO:0000256" key="7">
    <source>
        <dbReference type="SAM" id="Phobius"/>
    </source>
</evidence>
<dbReference type="InterPro" id="IPR013525">
    <property type="entry name" value="ABC2_TM"/>
</dbReference>
<dbReference type="GO" id="GO:0005524">
    <property type="term" value="F:ATP binding"/>
    <property type="evidence" value="ECO:0007669"/>
    <property type="project" value="UniProtKB-KW"/>
</dbReference>
<comment type="caution">
    <text evidence="9">The sequence shown here is derived from an EMBL/GenBank/DDBJ whole genome shotgun (WGS) entry which is preliminary data.</text>
</comment>
<dbReference type="GO" id="GO:0016887">
    <property type="term" value="F:ATP hydrolysis activity"/>
    <property type="evidence" value="ECO:0007669"/>
    <property type="project" value="InterPro"/>
</dbReference>
<proteinExistence type="predicted"/>
<feature type="non-terminal residue" evidence="9">
    <location>
        <position position="1153"/>
    </location>
</feature>
<dbReference type="SMART" id="SM00382">
    <property type="entry name" value="AAA"/>
    <property type="match status" value="1"/>
</dbReference>
<dbReference type="FunFam" id="3.40.50.300:FF:002832">
    <property type="entry name" value="ABC Transporter family"/>
    <property type="match status" value="1"/>
</dbReference>
<organism evidence="9 10">
    <name type="scientific">Pristionchus fissidentatus</name>
    <dbReference type="NCBI Taxonomy" id="1538716"/>
    <lineage>
        <taxon>Eukaryota</taxon>
        <taxon>Metazoa</taxon>
        <taxon>Ecdysozoa</taxon>
        <taxon>Nematoda</taxon>
        <taxon>Chromadorea</taxon>
        <taxon>Rhabditida</taxon>
        <taxon>Rhabditina</taxon>
        <taxon>Diplogasteromorpha</taxon>
        <taxon>Diplogasteroidea</taxon>
        <taxon>Neodiplogasteridae</taxon>
        <taxon>Pristionchus</taxon>
    </lineage>
</organism>
<evidence type="ECO:0000256" key="2">
    <source>
        <dbReference type="ARBA" id="ARBA00022692"/>
    </source>
</evidence>